<comment type="catalytic activity">
    <reaction evidence="8">
        <text>choline + A = betaine aldehyde + AH2</text>
        <dbReference type="Rhea" id="RHEA:17433"/>
        <dbReference type="ChEBI" id="CHEBI:13193"/>
        <dbReference type="ChEBI" id="CHEBI:15354"/>
        <dbReference type="ChEBI" id="CHEBI:15710"/>
        <dbReference type="ChEBI" id="CHEBI:17499"/>
        <dbReference type="EC" id="1.1.99.1"/>
    </reaction>
</comment>
<dbReference type="InterPro" id="IPR036188">
    <property type="entry name" value="FAD/NAD-bd_sf"/>
</dbReference>
<keyword evidence="3 7" id="KW-0285">Flavoprotein</keyword>
<sequence length="596" mass="66160">MVRPPLSAWLALGLARKAAFPHSRHFPVSCYSTTSSDQKTPSFSYVIVGAGSAGCVLANRLSENPTESVLLLEAGPKDLLLGCTRLSWKTHMPAALTYHLCDDKYNWFYHTLPQEGMDGRILYWPRGRVWGGSSSINAMVYIRGHAEDYNRWQTEGAEGWDYERCLPYFRKAQTHELGADQYRGGTGPLHVSRGKTDHPLHHAFIEAAQQAGYPFTKDMNGYQQEGVGWMDMTIHKGRRWSTASAYLRSALSRHNLKAEVRCLTTRIIFDGTRAVGVEYQQNGQMKKVFADKEVIVSGGAINSPQLLMLSGVGNADDLRKLEIPIVQHLPGVGSNLQDHLELYVQQQCTKPITLYKAQKPFHMVKIGLEWLWSFTGYGATAHLESGGFIRSRPGVTHPDIQFHFLPSQVIDHGRVMPKLEGYQVHVGPLRSTSVGWLKLKSRNPLDHPLIEPKYLSTDVDVLEFRECVKLSREIFAQPAFGPFRGVELQPGISVRSDAEIDAFVRQKADSAYHPSCTCKMGQATDPMAVVDPETCVHGLQGLRVVDASVMPSIVSGNLNAPTIMIAEKAADAIKGLPSLQDQGVPVYQPASLETQR</sequence>
<evidence type="ECO:0000256" key="8">
    <source>
        <dbReference type="RuleBase" id="RU003969"/>
    </source>
</evidence>
<dbReference type="EMBL" id="JAAGNN010000029">
    <property type="protein sequence ID" value="KAF4070669.1"/>
    <property type="molecule type" value="Genomic_DNA"/>
</dbReference>
<dbReference type="NCBIfam" id="NF002550">
    <property type="entry name" value="PRK02106.1"/>
    <property type="match status" value="1"/>
</dbReference>
<dbReference type="GO" id="GO:0008812">
    <property type="term" value="F:choline dehydrogenase activity"/>
    <property type="evidence" value="ECO:0007669"/>
    <property type="project" value="UniProtKB-EC"/>
</dbReference>
<dbReference type="InterPro" id="IPR012132">
    <property type="entry name" value="GMC_OxRdtase"/>
</dbReference>
<evidence type="ECO:0000259" key="10">
    <source>
        <dbReference type="PROSITE" id="PS00624"/>
    </source>
</evidence>
<feature type="binding site" evidence="6">
    <location>
        <begin position="137"/>
        <end position="140"/>
    </location>
    <ligand>
        <name>FAD</name>
        <dbReference type="ChEBI" id="CHEBI:57692"/>
    </ligand>
</feature>
<proteinExistence type="inferred from homology"/>
<dbReference type="InterPro" id="IPR011533">
    <property type="entry name" value="BetA"/>
</dbReference>
<evidence type="ECO:0000256" key="3">
    <source>
        <dbReference type="ARBA" id="ARBA00022630"/>
    </source>
</evidence>
<keyword evidence="12" id="KW-1185">Reference proteome</keyword>
<evidence type="ECO:0000256" key="1">
    <source>
        <dbReference type="ARBA" id="ARBA00001974"/>
    </source>
</evidence>
<evidence type="ECO:0000313" key="11">
    <source>
        <dbReference type="EMBL" id="KAF4070669.1"/>
    </source>
</evidence>
<comment type="cofactor">
    <cofactor evidence="1 6">
        <name>FAD</name>
        <dbReference type="ChEBI" id="CHEBI:57692"/>
    </cofactor>
</comment>
<dbReference type="PROSITE" id="PS00623">
    <property type="entry name" value="GMC_OXRED_1"/>
    <property type="match status" value="1"/>
</dbReference>
<evidence type="ECO:0000313" key="12">
    <source>
        <dbReference type="Proteomes" id="UP000593565"/>
    </source>
</evidence>
<dbReference type="PROSITE" id="PS00624">
    <property type="entry name" value="GMC_OXRED_2"/>
    <property type="match status" value="1"/>
</dbReference>
<dbReference type="OrthoDB" id="269227at2759"/>
<evidence type="ECO:0000256" key="4">
    <source>
        <dbReference type="ARBA" id="ARBA00022827"/>
    </source>
</evidence>
<comment type="pathway">
    <text evidence="8">Amine and polyamine biosynthesis; betaine biosynthesis via choline pathway; betaine aldehyde from choline (cytochrome c reductase route): step 1/1.</text>
</comment>
<evidence type="ECO:0000256" key="5">
    <source>
        <dbReference type="ARBA" id="ARBA00023002"/>
    </source>
</evidence>
<protein>
    <recommendedName>
        <fullName evidence="8">Choline dehydrogenase</fullName>
        <ecNumber evidence="8">1.1.99.1</ecNumber>
    </recommendedName>
</protein>
<dbReference type="InterPro" id="IPR000172">
    <property type="entry name" value="GMC_OxRdtase_N"/>
</dbReference>
<feature type="domain" description="Glucose-methanol-choline oxidoreductase N-terminal" evidence="10">
    <location>
        <begin position="299"/>
        <end position="313"/>
    </location>
</feature>
<dbReference type="PANTHER" id="PTHR11552">
    <property type="entry name" value="GLUCOSE-METHANOL-CHOLINE GMC OXIDOREDUCTASE"/>
    <property type="match status" value="1"/>
</dbReference>
<gene>
    <name evidence="11" type="ORF">AMELA_G00288160</name>
</gene>
<dbReference type="SUPFAM" id="SSF54373">
    <property type="entry name" value="FAD-linked reductases, C-terminal domain"/>
    <property type="match status" value="1"/>
</dbReference>
<accession>A0A7J5ZLJ7</accession>
<dbReference type="AlphaFoldDB" id="A0A7J5ZLJ7"/>
<dbReference type="GO" id="GO:0005743">
    <property type="term" value="C:mitochondrial inner membrane"/>
    <property type="evidence" value="ECO:0007669"/>
    <property type="project" value="TreeGrafter"/>
</dbReference>
<evidence type="ECO:0000256" key="6">
    <source>
        <dbReference type="PIRSR" id="PIRSR000137-2"/>
    </source>
</evidence>
<keyword evidence="4 6" id="KW-0274">FAD</keyword>
<keyword evidence="5" id="KW-0560">Oxidoreductase</keyword>
<dbReference type="SUPFAM" id="SSF51905">
    <property type="entry name" value="FAD/NAD(P)-binding domain"/>
    <property type="match status" value="1"/>
</dbReference>
<dbReference type="GO" id="GO:0019285">
    <property type="term" value="P:glycine betaine biosynthetic process from choline"/>
    <property type="evidence" value="ECO:0007669"/>
    <property type="project" value="UniProtKB-UniPathway"/>
</dbReference>
<reference evidence="11 12" key="1">
    <citation type="submission" date="2020-02" db="EMBL/GenBank/DDBJ databases">
        <title>A chromosome-scale genome assembly of the black bullhead catfish (Ameiurus melas).</title>
        <authorList>
            <person name="Wen M."/>
            <person name="Zham M."/>
            <person name="Cabau C."/>
            <person name="Klopp C."/>
            <person name="Donnadieu C."/>
            <person name="Roques C."/>
            <person name="Bouchez O."/>
            <person name="Lampietro C."/>
            <person name="Jouanno E."/>
            <person name="Herpin A."/>
            <person name="Louis A."/>
            <person name="Berthelot C."/>
            <person name="Parey E."/>
            <person name="Roest-Crollius H."/>
            <person name="Braasch I."/>
            <person name="Postlethwait J."/>
            <person name="Robinson-Rechavi M."/>
            <person name="Echchiki A."/>
            <person name="Begum T."/>
            <person name="Montfort J."/>
            <person name="Schartl M."/>
            <person name="Bobe J."/>
            <person name="Guiguen Y."/>
        </authorList>
    </citation>
    <scope>NUCLEOTIDE SEQUENCE [LARGE SCALE GENOMIC DNA]</scope>
    <source>
        <strain evidence="11">M_S1</strain>
        <tissue evidence="11">Blood</tissue>
    </source>
</reference>
<dbReference type="Pfam" id="PF00732">
    <property type="entry name" value="GMC_oxred_N"/>
    <property type="match status" value="1"/>
</dbReference>
<dbReference type="Gene3D" id="3.50.50.60">
    <property type="entry name" value="FAD/NAD(P)-binding domain"/>
    <property type="match status" value="1"/>
</dbReference>
<dbReference type="PIRSF" id="PIRSF000137">
    <property type="entry name" value="Alcohol_oxidase"/>
    <property type="match status" value="1"/>
</dbReference>
<name>A0A7J5ZLJ7_AMEME</name>
<evidence type="ECO:0000259" key="9">
    <source>
        <dbReference type="PROSITE" id="PS00623"/>
    </source>
</evidence>
<dbReference type="UniPathway" id="UPA00529">
    <property type="reaction ID" value="UER00385"/>
</dbReference>
<evidence type="ECO:0000256" key="2">
    <source>
        <dbReference type="ARBA" id="ARBA00010790"/>
    </source>
</evidence>
<dbReference type="Proteomes" id="UP000593565">
    <property type="component" value="Unassembled WGS sequence"/>
</dbReference>
<comment type="caution">
    <text evidence="11">The sequence shown here is derived from an EMBL/GenBank/DDBJ whole genome shotgun (WGS) entry which is preliminary data.</text>
</comment>
<dbReference type="EC" id="1.1.99.1" evidence="8"/>
<dbReference type="NCBIfam" id="TIGR01810">
    <property type="entry name" value="betA"/>
    <property type="match status" value="1"/>
</dbReference>
<feature type="binding site" evidence="6">
    <location>
        <position position="129"/>
    </location>
    <ligand>
        <name>FAD</name>
        <dbReference type="ChEBI" id="CHEBI:57692"/>
    </ligand>
</feature>
<dbReference type="Pfam" id="PF05199">
    <property type="entry name" value="GMC_oxred_C"/>
    <property type="match status" value="1"/>
</dbReference>
<organism evidence="11 12">
    <name type="scientific">Ameiurus melas</name>
    <name type="common">Black bullhead</name>
    <name type="synonym">Silurus melas</name>
    <dbReference type="NCBI Taxonomy" id="219545"/>
    <lineage>
        <taxon>Eukaryota</taxon>
        <taxon>Metazoa</taxon>
        <taxon>Chordata</taxon>
        <taxon>Craniata</taxon>
        <taxon>Vertebrata</taxon>
        <taxon>Euteleostomi</taxon>
        <taxon>Actinopterygii</taxon>
        <taxon>Neopterygii</taxon>
        <taxon>Teleostei</taxon>
        <taxon>Ostariophysi</taxon>
        <taxon>Siluriformes</taxon>
        <taxon>Ictaluridae</taxon>
        <taxon>Ameiurus</taxon>
    </lineage>
</organism>
<dbReference type="Gene3D" id="3.30.560.10">
    <property type="entry name" value="Glucose Oxidase, domain 3"/>
    <property type="match status" value="1"/>
</dbReference>
<feature type="domain" description="Glucose-methanol-choline oxidoreductase N-terminal" evidence="9">
    <location>
        <begin position="127"/>
        <end position="150"/>
    </location>
</feature>
<dbReference type="InterPro" id="IPR007867">
    <property type="entry name" value="GMC_OxRtase_C"/>
</dbReference>
<dbReference type="GO" id="GO:0050660">
    <property type="term" value="F:flavin adenine dinucleotide binding"/>
    <property type="evidence" value="ECO:0007669"/>
    <property type="project" value="InterPro"/>
</dbReference>
<dbReference type="PANTHER" id="PTHR11552:SF147">
    <property type="entry name" value="CHOLINE DEHYDROGENASE, MITOCHONDRIAL"/>
    <property type="match status" value="1"/>
</dbReference>
<comment type="similarity">
    <text evidence="2 7">Belongs to the GMC oxidoreductase family.</text>
</comment>
<evidence type="ECO:0000256" key="7">
    <source>
        <dbReference type="RuleBase" id="RU003968"/>
    </source>
</evidence>